<dbReference type="OrthoDB" id="9801573at2"/>
<dbReference type="GO" id="GO:0016757">
    <property type="term" value="F:glycosyltransferase activity"/>
    <property type="evidence" value="ECO:0007669"/>
    <property type="project" value="InterPro"/>
</dbReference>
<organism evidence="2 3">
    <name type="scientific">Sphingomonas lenta</name>
    <dbReference type="NCBI Taxonomy" id="1141887"/>
    <lineage>
        <taxon>Bacteria</taxon>
        <taxon>Pseudomonadati</taxon>
        <taxon>Pseudomonadota</taxon>
        <taxon>Alphaproteobacteria</taxon>
        <taxon>Sphingomonadales</taxon>
        <taxon>Sphingomonadaceae</taxon>
        <taxon>Sphingomonas</taxon>
    </lineage>
</organism>
<proteinExistence type="predicted"/>
<dbReference type="SUPFAM" id="SSF53756">
    <property type="entry name" value="UDP-Glycosyltransferase/glycogen phosphorylase"/>
    <property type="match status" value="1"/>
</dbReference>
<sequence>MSVAYPFAPVTPDPAGGAEQVLAQLDRALVEAGHRSIVVACEGSEVAGELVAVPASDGLIDDARRAEVHAVVRGAVAQVAGAADLVHLHGIDYPVYLPGPGVRTLVTLHLPLDWYPADALRPDRDDLWLLPVSQAQARRAPEGARLLEPVANGVDLDRYRPAPAKGDHALVLGRIAPEKGFADAIDAAKRADIPLIAAGPAFPHPEHVRYLDEEVRPRLDERRRWIGAVAGEDKRRLLAEARCLLVPSTAPETSSLVAMEALASGTPVIAYRSGALPEIVENGVTGFLVDGVADMADGIGRVAAIDPAACRRAAEACFDGRRTAAAYLNLYERLAA</sequence>
<accession>A0A2A2SH64</accession>
<dbReference type="PANTHER" id="PTHR12526">
    <property type="entry name" value="GLYCOSYLTRANSFERASE"/>
    <property type="match status" value="1"/>
</dbReference>
<comment type="caution">
    <text evidence="2">The sequence shown here is derived from an EMBL/GenBank/DDBJ whole genome shotgun (WGS) entry which is preliminary data.</text>
</comment>
<dbReference type="Pfam" id="PF13439">
    <property type="entry name" value="Glyco_transf_4"/>
    <property type="match status" value="1"/>
</dbReference>
<feature type="domain" description="Glycosyltransferase subfamily 4-like N-terminal" evidence="1">
    <location>
        <begin position="16"/>
        <end position="124"/>
    </location>
</feature>
<reference evidence="3" key="1">
    <citation type="submission" date="2017-09" db="EMBL/GenBank/DDBJ databases">
        <authorList>
            <person name="Feng G."/>
            <person name="Zhu H."/>
        </authorList>
    </citation>
    <scope>NUCLEOTIDE SEQUENCE [LARGE SCALE GENOMIC DNA]</scope>
    <source>
        <strain evidence="3">1PNM-20</strain>
    </source>
</reference>
<dbReference type="PANTHER" id="PTHR12526:SF595">
    <property type="entry name" value="BLL5217 PROTEIN"/>
    <property type="match status" value="1"/>
</dbReference>
<keyword evidence="2" id="KW-0808">Transferase</keyword>
<dbReference type="InterPro" id="IPR028098">
    <property type="entry name" value="Glyco_trans_4-like_N"/>
</dbReference>
<evidence type="ECO:0000313" key="3">
    <source>
        <dbReference type="Proteomes" id="UP000218151"/>
    </source>
</evidence>
<dbReference type="EMBL" id="NSLI01000003">
    <property type="protein sequence ID" value="PAX08371.1"/>
    <property type="molecule type" value="Genomic_DNA"/>
</dbReference>
<protein>
    <submittedName>
        <fullName evidence="2">Glycosyl transferase family 1</fullName>
    </submittedName>
</protein>
<dbReference type="Gene3D" id="3.40.50.2000">
    <property type="entry name" value="Glycogen Phosphorylase B"/>
    <property type="match status" value="2"/>
</dbReference>
<dbReference type="AlphaFoldDB" id="A0A2A2SH64"/>
<keyword evidence="3" id="KW-1185">Reference proteome</keyword>
<gene>
    <name evidence="2" type="ORF">CKY28_10650</name>
</gene>
<evidence type="ECO:0000313" key="2">
    <source>
        <dbReference type="EMBL" id="PAX08371.1"/>
    </source>
</evidence>
<dbReference type="Proteomes" id="UP000218151">
    <property type="component" value="Unassembled WGS sequence"/>
</dbReference>
<evidence type="ECO:0000259" key="1">
    <source>
        <dbReference type="Pfam" id="PF13439"/>
    </source>
</evidence>
<dbReference type="Pfam" id="PF13692">
    <property type="entry name" value="Glyco_trans_1_4"/>
    <property type="match status" value="1"/>
</dbReference>
<name>A0A2A2SH64_9SPHN</name>